<evidence type="ECO:0000313" key="1">
    <source>
        <dbReference type="EMBL" id="GBM54610.1"/>
    </source>
</evidence>
<reference evidence="1 2" key="1">
    <citation type="journal article" date="2019" name="Sci. Rep.">
        <title>Orb-weaving spider Araneus ventricosus genome elucidates the spidroin gene catalogue.</title>
        <authorList>
            <person name="Kono N."/>
            <person name="Nakamura H."/>
            <person name="Ohtoshi R."/>
            <person name="Moran D.A.P."/>
            <person name="Shinohara A."/>
            <person name="Yoshida Y."/>
            <person name="Fujiwara M."/>
            <person name="Mori M."/>
            <person name="Tomita M."/>
            <person name="Arakawa K."/>
        </authorList>
    </citation>
    <scope>NUCLEOTIDE SEQUENCE [LARGE SCALE GENOMIC DNA]</scope>
</reference>
<keyword evidence="2" id="KW-1185">Reference proteome</keyword>
<name>A0A4Y2GLW2_ARAVE</name>
<sequence length="124" mass="14013">SSLPHLGEDQTTLLRIYQSVILSRIYDGYEIYGSACSSVLRRLDPVHHSALRNCSGAFRTSLVHSLYAVCCEMPLHLHRRKLGAQYCFRIQSYLNHPVHLLSTPVGLSRLYAAVSPRLCLSTRE</sequence>
<evidence type="ECO:0000313" key="2">
    <source>
        <dbReference type="Proteomes" id="UP000499080"/>
    </source>
</evidence>
<dbReference type="EMBL" id="BGPR01100009">
    <property type="protein sequence ID" value="GBM54610.1"/>
    <property type="molecule type" value="Genomic_DNA"/>
</dbReference>
<organism evidence="1 2">
    <name type="scientific">Araneus ventricosus</name>
    <name type="common">Orbweaver spider</name>
    <name type="synonym">Epeira ventricosa</name>
    <dbReference type="NCBI Taxonomy" id="182803"/>
    <lineage>
        <taxon>Eukaryota</taxon>
        <taxon>Metazoa</taxon>
        <taxon>Ecdysozoa</taxon>
        <taxon>Arthropoda</taxon>
        <taxon>Chelicerata</taxon>
        <taxon>Arachnida</taxon>
        <taxon>Araneae</taxon>
        <taxon>Araneomorphae</taxon>
        <taxon>Entelegynae</taxon>
        <taxon>Araneoidea</taxon>
        <taxon>Araneidae</taxon>
        <taxon>Araneus</taxon>
    </lineage>
</organism>
<dbReference type="Proteomes" id="UP000499080">
    <property type="component" value="Unassembled WGS sequence"/>
</dbReference>
<accession>A0A4Y2GLW2</accession>
<feature type="non-terminal residue" evidence="1">
    <location>
        <position position="1"/>
    </location>
</feature>
<dbReference type="AlphaFoldDB" id="A0A4Y2GLW2"/>
<comment type="caution">
    <text evidence="1">The sequence shown here is derived from an EMBL/GenBank/DDBJ whole genome shotgun (WGS) entry which is preliminary data.</text>
</comment>
<gene>
    <name evidence="1" type="ORF">AVEN_100971_1</name>
</gene>
<protein>
    <submittedName>
        <fullName evidence="1">Uncharacterized protein</fullName>
    </submittedName>
</protein>
<proteinExistence type="predicted"/>